<accession>A0A8X6U0J4</accession>
<dbReference type="AlphaFoldDB" id="A0A8X6U0J4"/>
<dbReference type="Proteomes" id="UP000887013">
    <property type="component" value="Unassembled WGS sequence"/>
</dbReference>
<comment type="caution">
    <text evidence="1">The sequence shown here is derived from an EMBL/GenBank/DDBJ whole genome shotgun (WGS) entry which is preliminary data.</text>
</comment>
<sequence length="53" mass="6260">RRPKISSSMLIKVLEDLSHVFQSILKNKELLRMLRIMEECNEHGICLLLVYSM</sequence>
<proteinExistence type="predicted"/>
<protein>
    <submittedName>
        <fullName evidence="1">Uncharacterized protein</fullName>
    </submittedName>
</protein>
<organism evidence="1 2">
    <name type="scientific">Nephila pilipes</name>
    <name type="common">Giant wood spider</name>
    <name type="synonym">Nephila maculata</name>
    <dbReference type="NCBI Taxonomy" id="299642"/>
    <lineage>
        <taxon>Eukaryota</taxon>
        <taxon>Metazoa</taxon>
        <taxon>Ecdysozoa</taxon>
        <taxon>Arthropoda</taxon>
        <taxon>Chelicerata</taxon>
        <taxon>Arachnida</taxon>
        <taxon>Araneae</taxon>
        <taxon>Araneomorphae</taxon>
        <taxon>Entelegynae</taxon>
        <taxon>Araneoidea</taxon>
        <taxon>Nephilidae</taxon>
        <taxon>Nephila</taxon>
    </lineage>
</organism>
<reference evidence="1" key="1">
    <citation type="submission" date="2020-08" db="EMBL/GenBank/DDBJ databases">
        <title>Multicomponent nature underlies the extraordinary mechanical properties of spider dragline silk.</title>
        <authorList>
            <person name="Kono N."/>
            <person name="Nakamura H."/>
            <person name="Mori M."/>
            <person name="Yoshida Y."/>
            <person name="Ohtoshi R."/>
            <person name="Malay A.D."/>
            <person name="Moran D.A.P."/>
            <person name="Tomita M."/>
            <person name="Numata K."/>
            <person name="Arakawa K."/>
        </authorList>
    </citation>
    <scope>NUCLEOTIDE SEQUENCE</scope>
</reference>
<feature type="non-terminal residue" evidence="1">
    <location>
        <position position="1"/>
    </location>
</feature>
<gene>
    <name evidence="1" type="ORF">NPIL_190301</name>
</gene>
<dbReference type="EMBL" id="BMAW01071301">
    <property type="protein sequence ID" value="GFT77422.1"/>
    <property type="molecule type" value="Genomic_DNA"/>
</dbReference>
<evidence type="ECO:0000313" key="1">
    <source>
        <dbReference type="EMBL" id="GFT77422.1"/>
    </source>
</evidence>
<evidence type="ECO:0000313" key="2">
    <source>
        <dbReference type="Proteomes" id="UP000887013"/>
    </source>
</evidence>
<name>A0A8X6U0J4_NEPPI</name>
<keyword evidence="2" id="KW-1185">Reference proteome</keyword>